<name>A0A7M3SXB4_9FLAO</name>
<dbReference type="OrthoDB" id="5431540at2"/>
<gene>
    <name evidence="1" type="ORF">FLP08_01520</name>
</gene>
<comment type="caution">
    <text evidence="1">The sequence shown here is derived from an EMBL/GenBank/DDBJ whole genome shotgun (WGS) entry which is preliminary data.</text>
</comment>
<dbReference type="RefSeq" id="WP_156273338.1">
    <property type="nucleotide sequence ID" value="NZ_BAABGI010000002.1"/>
</dbReference>
<dbReference type="Pfam" id="PF06037">
    <property type="entry name" value="DUF922"/>
    <property type="match status" value="1"/>
</dbReference>
<dbReference type="AlphaFoldDB" id="A0A7M3SXB4"/>
<dbReference type="Proteomes" id="UP000460416">
    <property type="component" value="Unassembled WGS sequence"/>
</dbReference>
<reference evidence="1 2" key="1">
    <citation type="submission" date="2019-07" db="EMBL/GenBank/DDBJ databases">
        <title>Gramella aestuarii sp. nov., isolated from a tidal flat, and emended description of Gramella echinicola.</title>
        <authorList>
            <person name="Liu L."/>
        </authorList>
    </citation>
    <scope>NUCLEOTIDE SEQUENCE [LARGE SCALE GENOMIC DNA]</scope>
    <source>
        <strain evidence="1 2">BS12</strain>
    </source>
</reference>
<evidence type="ECO:0000313" key="1">
    <source>
        <dbReference type="EMBL" id="MUP41245.1"/>
    </source>
</evidence>
<sequence>MKNSILLLFFLNFCPCLPAQEKIEKISWQEERPLTWADFKAAPDYSISYSANTNSGISYSWNYSTATGEPVLEYEVFSNFYPKRSWVKGIENEEYLLAHEQLHFDISELHARKLRKAVEEYEIGRNIRRDLRNIYDRIDKERVTMQNQFDRETSHSENRSAEMKWRKFIAAELKKLGNYSNQ</sequence>
<dbReference type="EMBL" id="VJVW01000001">
    <property type="protein sequence ID" value="MUP41245.1"/>
    <property type="molecule type" value="Genomic_DNA"/>
</dbReference>
<dbReference type="InterPro" id="IPR010321">
    <property type="entry name" value="DUF922"/>
</dbReference>
<proteinExistence type="predicted"/>
<keyword evidence="2" id="KW-1185">Reference proteome</keyword>
<protein>
    <submittedName>
        <fullName evidence="1">DUF922 domain-containing protein</fullName>
    </submittedName>
</protein>
<organism evidence="1 2">
    <name type="scientific">Christiangramia aestuarii</name>
    <dbReference type="NCBI Taxonomy" id="1028746"/>
    <lineage>
        <taxon>Bacteria</taxon>
        <taxon>Pseudomonadati</taxon>
        <taxon>Bacteroidota</taxon>
        <taxon>Flavobacteriia</taxon>
        <taxon>Flavobacteriales</taxon>
        <taxon>Flavobacteriaceae</taxon>
        <taxon>Christiangramia</taxon>
    </lineage>
</organism>
<evidence type="ECO:0000313" key="2">
    <source>
        <dbReference type="Proteomes" id="UP000460416"/>
    </source>
</evidence>
<accession>A0A7M3SXB4</accession>